<dbReference type="PANTHER" id="PTHR44688:SF16">
    <property type="entry name" value="DNA-BINDING TRANSCRIPTIONAL ACTIVATOR DEVR_DOSR"/>
    <property type="match status" value="1"/>
</dbReference>
<dbReference type="InterPro" id="IPR036693">
    <property type="entry name" value="TF_LuxR_autoind-bd_dom_sf"/>
</dbReference>
<evidence type="ECO:0000313" key="5">
    <source>
        <dbReference type="EMBL" id="MFB9150506.1"/>
    </source>
</evidence>
<dbReference type="InterPro" id="IPR016032">
    <property type="entry name" value="Sig_transdc_resp-reg_C-effctor"/>
</dbReference>
<sequence length="252" mass="28197">MIDPAALNRLLDATTMEELWDIHTRVMADYGFDRLLYGCTQFRTANSLGSPEDFIVLTNHDPDYAEAFVNEGLYFHAPMVRWSLENDGACSWSVLDARLAADDFSPEERAVIAFNRRHGVTAGYSISFRSLRPRMKAAIALTAATGMTQAEVDALWQRDGETILAVNNVVHRCILSLPYESPHRALTDRQREVLGWVGDGKTVQDIAMLMGLTPATVEKHLRLARRALSVETTAQAILKVAFQNQIYLLDRG</sequence>
<accession>A0ABV5I336</accession>
<dbReference type="Pfam" id="PF00196">
    <property type="entry name" value="GerE"/>
    <property type="match status" value="1"/>
</dbReference>
<gene>
    <name evidence="5" type="ORF">ACFFU4_12185</name>
</gene>
<evidence type="ECO:0000256" key="3">
    <source>
        <dbReference type="ARBA" id="ARBA00023163"/>
    </source>
</evidence>
<dbReference type="PROSITE" id="PS50043">
    <property type="entry name" value="HTH_LUXR_2"/>
    <property type="match status" value="1"/>
</dbReference>
<dbReference type="EMBL" id="JBHMEC010000017">
    <property type="protein sequence ID" value="MFB9150506.1"/>
    <property type="molecule type" value="Genomic_DNA"/>
</dbReference>
<keyword evidence="2" id="KW-0238">DNA-binding</keyword>
<name>A0ABV5I336_9RHOB</name>
<dbReference type="InterPro" id="IPR000792">
    <property type="entry name" value="Tscrpt_reg_LuxR_C"/>
</dbReference>
<keyword evidence="1" id="KW-0805">Transcription regulation</keyword>
<organism evidence="5 6">
    <name type="scientific">Roseovarius ramblicola</name>
    <dbReference type="NCBI Taxonomy" id="2022336"/>
    <lineage>
        <taxon>Bacteria</taxon>
        <taxon>Pseudomonadati</taxon>
        <taxon>Pseudomonadota</taxon>
        <taxon>Alphaproteobacteria</taxon>
        <taxon>Rhodobacterales</taxon>
        <taxon>Roseobacteraceae</taxon>
        <taxon>Roseovarius</taxon>
    </lineage>
</organism>
<dbReference type="Gene3D" id="3.30.450.80">
    <property type="entry name" value="Transcription factor LuxR-like, autoinducer-binding domain"/>
    <property type="match status" value="1"/>
</dbReference>
<dbReference type="PRINTS" id="PR00038">
    <property type="entry name" value="HTHLUXR"/>
</dbReference>
<evidence type="ECO:0000259" key="4">
    <source>
        <dbReference type="PROSITE" id="PS50043"/>
    </source>
</evidence>
<feature type="domain" description="HTH luxR-type" evidence="4">
    <location>
        <begin position="179"/>
        <end position="244"/>
    </location>
</feature>
<dbReference type="Gene3D" id="1.10.10.10">
    <property type="entry name" value="Winged helix-like DNA-binding domain superfamily/Winged helix DNA-binding domain"/>
    <property type="match status" value="1"/>
</dbReference>
<dbReference type="Proteomes" id="UP001589670">
    <property type="component" value="Unassembled WGS sequence"/>
</dbReference>
<dbReference type="Pfam" id="PF03472">
    <property type="entry name" value="Autoind_bind"/>
    <property type="match status" value="1"/>
</dbReference>
<keyword evidence="3" id="KW-0804">Transcription</keyword>
<dbReference type="SMART" id="SM00421">
    <property type="entry name" value="HTH_LUXR"/>
    <property type="match status" value="1"/>
</dbReference>
<dbReference type="RefSeq" id="WP_377070042.1">
    <property type="nucleotide sequence ID" value="NZ_JBHMEC010000017.1"/>
</dbReference>
<dbReference type="InterPro" id="IPR036388">
    <property type="entry name" value="WH-like_DNA-bd_sf"/>
</dbReference>
<protein>
    <submittedName>
        <fullName evidence="5">LuxR family transcriptional regulator</fullName>
    </submittedName>
</protein>
<evidence type="ECO:0000256" key="1">
    <source>
        <dbReference type="ARBA" id="ARBA00023015"/>
    </source>
</evidence>
<reference evidence="5 6" key="1">
    <citation type="submission" date="2024-09" db="EMBL/GenBank/DDBJ databases">
        <authorList>
            <person name="Sun Q."/>
            <person name="Mori K."/>
        </authorList>
    </citation>
    <scope>NUCLEOTIDE SEQUENCE [LARGE SCALE GENOMIC DNA]</scope>
    <source>
        <strain evidence="5 6">CECT 9424</strain>
    </source>
</reference>
<keyword evidence="6" id="KW-1185">Reference proteome</keyword>
<comment type="caution">
    <text evidence="5">The sequence shown here is derived from an EMBL/GenBank/DDBJ whole genome shotgun (WGS) entry which is preliminary data.</text>
</comment>
<dbReference type="SUPFAM" id="SSF75516">
    <property type="entry name" value="Pheromone-binding domain of LuxR-like quorum-sensing transcription factors"/>
    <property type="match status" value="1"/>
</dbReference>
<evidence type="ECO:0000313" key="6">
    <source>
        <dbReference type="Proteomes" id="UP001589670"/>
    </source>
</evidence>
<dbReference type="InterPro" id="IPR005143">
    <property type="entry name" value="TF_LuxR_autoind-bd_dom"/>
</dbReference>
<dbReference type="PANTHER" id="PTHR44688">
    <property type="entry name" value="DNA-BINDING TRANSCRIPTIONAL ACTIVATOR DEVR_DOSR"/>
    <property type="match status" value="1"/>
</dbReference>
<dbReference type="SUPFAM" id="SSF46894">
    <property type="entry name" value="C-terminal effector domain of the bipartite response regulators"/>
    <property type="match status" value="1"/>
</dbReference>
<proteinExistence type="predicted"/>
<dbReference type="CDD" id="cd06170">
    <property type="entry name" value="LuxR_C_like"/>
    <property type="match status" value="1"/>
</dbReference>
<evidence type="ECO:0000256" key="2">
    <source>
        <dbReference type="ARBA" id="ARBA00023125"/>
    </source>
</evidence>